<feature type="compositionally biased region" description="Low complexity" evidence="2">
    <location>
        <begin position="382"/>
        <end position="403"/>
    </location>
</feature>
<dbReference type="SUPFAM" id="SSF50182">
    <property type="entry name" value="Sm-like ribonucleoproteins"/>
    <property type="match status" value="2"/>
</dbReference>
<evidence type="ECO:0000259" key="3">
    <source>
        <dbReference type="PROSITE" id="PS51512"/>
    </source>
</evidence>
<dbReference type="InterPro" id="IPR019050">
    <property type="entry name" value="FDF_dom"/>
</dbReference>
<dbReference type="PANTHER" id="PTHR13586:SF23">
    <property type="entry name" value="DECAPPING 5-LIKE PROTEIN-RELATED"/>
    <property type="match status" value="1"/>
</dbReference>
<dbReference type="GO" id="GO:0034063">
    <property type="term" value="P:stress granule assembly"/>
    <property type="evidence" value="ECO:0007669"/>
    <property type="project" value="TreeGrafter"/>
</dbReference>
<dbReference type="GO" id="GO:0003729">
    <property type="term" value="F:mRNA binding"/>
    <property type="evidence" value="ECO:0007669"/>
    <property type="project" value="TreeGrafter"/>
</dbReference>
<gene>
    <name evidence="5" type="ORF">LIER_33685</name>
</gene>
<dbReference type="InterPro" id="IPR025609">
    <property type="entry name" value="Lsm14-like_N"/>
</dbReference>
<feature type="domain" description="FFD box profile" evidence="4">
    <location>
        <begin position="530"/>
        <end position="545"/>
    </location>
</feature>
<dbReference type="CDD" id="cd01736">
    <property type="entry name" value="LSm14_N"/>
    <property type="match status" value="1"/>
</dbReference>
<sequence length="609" mass="65226">MTNSSSVTTSSGGADSYIGSLISLISNHDIRYEGVMYHLNTLDSTFGLKNECCGCFGSLEKIILGIGTNIGGMGSGLVLGEFPAFGATVRSFGTEGRKKDGPQILPSDKVYEYILFRGSDIKHTWRINARHESMTLYVIDGAQHNVHGGSSMPANDLQVKSSPAVQLEETLYDDPAIIQSHCDGGLPNSSKSFSVGGSLSESGASHDISALNMQPCTSLLLPQQSGSHIGPLNHYSAPDVNAPSHALPMSWSGYSGIYGNNALQYPSQYGSSSIPAVHNLFQTSSDQLSNTTLISPSMFSVPESKVPPLNLPPSSINNSIPISDLFCSASNLPSASVESSFPSYPEMFVGNGLSPSLLSSSSQDRNSTEVSSINNAGPGSLSCPPVQSSYPVSSVVNSSTSLSNRPPKLITPDQISQPRASELLPSPMFFIDQGDVTATSSASSNSSLSITSLAAQPPLLPLPPHAQKLHYSPAINEEFDFEAMNEKFKKDEIWGYLGQSKQGAEGVDDTDGAGQKISDDNLAEKVEAKPAYNKDDFFDSISCNSQSRGARNGHRFSERRKLDTETFGTYQQRIHPNFVAYGSNGTRRGHFSRGMGYQHHGMRGRARYT</sequence>
<reference evidence="5 6" key="1">
    <citation type="submission" date="2024-01" db="EMBL/GenBank/DDBJ databases">
        <title>The complete chloroplast genome sequence of Lithospermum erythrorhizon: insights into the phylogenetic relationship among Boraginaceae species and the maternal lineages of purple gromwells.</title>
        <authorList>
            <person name="Okada T."/>
            <person name="Watanabe K."/>
        </authorList>
    </citation>
    <scope>NUCLEOTIDE SEQUENCE [LARGE SCALE GENOMIC DNA]</scope>
</reference>
<dbReference type="Pfam" id="PF09532">
    <property type="entry name" value="FDF"/>
    <property type="match status" value="1"/>
</dbReference>
<proteinExistence type="predicted"/>
<dbReference type="PANTHER" id="PTHR13586">
    <property type="entry name" value="SCD6 PROTEIN-RELATED"/>
    <property type="match status" value="1"/>
</dbReference>
<evidence type="ECO:0000256" key="2">
    <source>
        <dbReference type="SAM" id="MobiDB-lite"/>
    </source>
</evidence>
<dbReference type="PROSITE" id="PS51512">
    <property type="entry name" value="DFDF"/>
    <property type="match status" value="1"/>
</dbReference>
<feature type="region of interest" description="Disordered" evidence="2">
    <location>
        <begin position="502"/>
        <end position="521"/>
    </location>
</feature>
<dbReference type="EMBL" id="BAABME010013656">
    <property type="protein sequence ID" value="GAA0186397.1"/>
    <property type="molecule type" value="Genomic_DNA"/>
</dbReference>
<feature type="region of interest" description="Disordered" evidence="2">
    <location>
        <begin position="355"/>
        <end position="418"/>
    </location>
</feature>
<evidence type="ECO:0000313" key="6">
    <source>
        <dbReference type="Proteomes" id="UP001454036"/>
    </source>
</evidence>
<dbReference type="PROSITE" id="PS51513">
    <property type="entry name" value="FFD"/>
    <property type="match status" value="1"/>
</dbReference>
<feature type="domain" description="DFDF" evidence="3">
    <location>
        <begin position="467"/>
        <end position="503"/>
    </location>
</feature>
<dbReference type="Gene3D" id="2.30.30.100">
    <property type="match status" value="1"/>
</dbReference>
<feature type="short sequence motif" description="FFD box" evidence="1">
    <location>
        <begin position="530"/>
        <end position="545"/>
    </location>
</feature>
<dbReference type="SMART" id="SM01199">
    <property type="entry name" value="FDF"/>
    <property type="match status" value="1"/>
</dbReference>
<dbReference type="InterPro" id="IPR025762">
    <property type="entry name" value="DFDF"/>
</dbReference>
<dbReference type="GO" id="GO:0000932">
    <property type="term" value="C:P-body"/>
    <property type="evidence" value="ECO:0007669"/>
    <property type="project" value="TreeGrafter"/>
</dbReference>
<dbReference type="InterPro" id="IPR025761">
    <property type="entry name" value="FFD_box"/>
</dbReference>
<evidence type="ECO:0000313" key="5">
    <source>
        <dbReference type="EMBL" id="GAA0186397.1"/>
    </source>
</evidence>
<evidence type="ECO:0000259" key="4">
    <source>
        <dbReference type="PROSITE" id="PS51513"/>
    </source>
</evidence>
<evidence type="ECO:0000256" key="1">
    <source>
        <dbReference type="PROSITE-ProRule" id="PRU00846"/>
    </source>
</evidence>
<dbReference type="GO" id="GO:0033962">
    <property type="term" value="P:P-body assembly"/>
    <property type="evidence" value="ECO:0007669"/>
    <property type="project" value="TreeGrafter"/>
</dbReference>
<name>A0AAV3RYV0_LITER</name>
<comment type="caution">
    <text evidence="5">The sequence shown here is derived from an EMBL/GenBank/DDBJ whole genome shotgun (WGS) entry which is preliminary data.</text>
</comment>
<protein>
    <submittedName>
        <fullName evidence="5">RNA metabolism protein</fullName>
    </submittedName>
</protein>
<feature type="compositionally biased region" description="Polar residues" evidence="2">
    <location>
        <begin position="363"/>
        <end position="377"/>
    </location>
</feature>
<dbReference type="SMART" id="SM01271">
    <property type="entry name" value="LSM14"/>
    <property type="match status" value="1"/>
</dbReference>
<organism evidence="5 6">
    <name type="scientific">Lithospermum erythrorhizon</name>
    <name type="common">Purple gromwell</name>
    <name type="synonym">Lithospermum officinale var. erythrorhizon</name>
    <dbReference type="NCBI Taxonomy" id="34254"/>
    <lineage>
        <taxon>Eukaryota</taxon>
        <taxon>Viridiplantae</taxon>
        <taxon>Streptophyta</taxon>
        <taxon>Embryophyta</taxon>
        <taxon>Tracheophyta</taxon>
        <taxon>Spermatophyta</taxon>
        <taxon>Magnoliopsida</taxon>
        <taxon>eudicotyledons</taxon>
        <taxon>Gunneridae</taxon>
        <taxon>Pentapetalae</taxon>
        <taxon>asterids</taxon>
        <taxon>lamiids</taxon>
        <taxon>Boraginales</taxon>
        <taxon>Boraginaceae</taxon>
        <taxon>Boraginoideae</taxon>
        <taxon>Lithospermeae</taxon>
        <taxon>Lithospermum</taxon>
    </lineage>
</organism>
<accession>A0AAV3RYV0</accession>
<keyword evidence="6" id="KW-1185">Reference proteome</keyword>
<dbReference type="AlphaFoldDB" id="A0AAV3RYV0"/>
<dbReference type="Pfam" id="PF12701">
    <property type="entry name" value="LSM14"/>
    <property type="match status" value="1"/>
</dbReference>
<dbReference type="InterPro" id="IPR010920">
    <property type="entry name" value="LSM_dom_sf"/>
</dbReference>
<dbReference type="Proteomes" id="UP001454036">
    <property type="component" value="Unassembled WGS sequence"/>
</dbReference>